<evidence type="ECO:0000256" key="1">
    <source>
        <dbReference type="ARBA" id="ARBA00022729"/>
    </source>
</evidence>
<evidence type="ECO:0000256" key="2">
    <source>
        <dbReference type="PIRSR" id="PIRSR039026-1"/>
    </source>
</evidence>
<dbReference type="Pfam" id="PF03480">
    <property type="entry name" value="DctP"/>
    <property type="match status" value="1"/>
</dbReference>
<dbReference type="PIRSF" id="PIRSF039026">
    <property type="entry name" value="SiaP"/>
    <property type="match status" value="1"/>
</dbReference>
<feature type="binding site" evidence="2">
    <location>
        <position position="174"/>
    </location>
    <ligand>
        <name>substrate</name>
    </ligand>
</feature>
<gene>
    <name evidence="4" type="ORF">SAE02_31060</name>
</gene>
<dbReference type="Gene3D" id="3.40.190.10">
    <property type="entry name" value="Periplasmic binding protein-like II"/>
    <property type="match status" value="1"/>
</dbReference>
<feature type="binding site" evidence="3">
    <location>
        <position position="258"/>
    </location>
    <ligand>
        <name>substrate</name>
    </ligand>
</feature>
<organism evidence="4 5">
    <name type="scientific">Skermanella aerolata</name>
    <dbReference type="NCBI Taxonomy" id="393310"/>
    <lineage>
        <taxon>Bacteria</taxon>
        <taxon>Pseudomonadati</taxon>
        <taxon>Pseudomonadota</taxon>
        <taxon>Alphaproteobacteria</taxon>
        <taxon>Rhodospirillales</taxon>
        <taxon>Azospirillaceae</taxon>
        <taxon>Skermanella</taxon>
    </lineage>
</organism>
<feature type="binding site" evidence="2">
    <location>
        <position position="195"/>
    </location>
    <ligand>
        <name>substrate</name>
    </ligand>
</feature>
<evidence type="ECO:0000256" key="3">
    <source>
        <dbReference type="PIRSR" id="PIRSR039026-2"/>
    </source>
</evidence>
<comment type="caution">
    <text evidence="4">The sequence shown here is derived from an EMBL/GenBank/DDBJ whole genome shotgun (WGS) entry which is preliminary data.</text>
</comment>
<feature type="binding site" evidence="3">
    <location>
        <position position="232"/>
    </location>
    <ligand>
        <name>substrate</name>
    </ligand>
</feature>
<keyword evidence="5" id="KW-1185">Reference proteome</keyword>
<dbReference type="InterPro" id="IPR026289">
    <property type="entry name" value="SBP_TakP-like"/>
</dbReference>
<sequence>MPPQRGAGQASIKRGDMKRRQFITTGAIGGAAALGAASSFPAPAISQGRQQWTMVTSWPKNAPGVGVNAQRAADMITALSGGRLSVKLYAAGELVPPFEAFDAVVSGTADMLHATPYYWQGKSPVFHWFTGVPFGLNATEHAAWLYFGGGQQLWDEAYAPFGVKPLYAGSSGVQAGGWFVREVKSLADLRGRKFRIAGLGGAVMQKMGVNVVLTPPGEIFAALQSGAVDAAEWVGPWNDLAFGLHQIAKYYYLPAFHEGGPALEISVNKQKYDALPKDLQQIVAAAAQATATTTLADFNWHNAISLEPLVRDHGVQPRTWPDDVVAEMGRATKEVLTEIAASSELAGKVHASFTNALQKSRAWSKWSDQAYLTIREQALGA</sequence>
<evidence type="ECO:0000313" key="5">
    <source>
        <dbReference type="Proteomes" id="UP000321523"/>
    </source>
</evidence>
<dbReference type="Proteomes" id="UP000321523">
    <property type="component" value="Unassembled WGS sequence"/>
</dbReference>
<proteinExistence type="predicted"/>
<name>A0A512DR30_9PROT</name>
<dbReference type="SUPFAM" id="SSF53850">
    <property type="entry name" value="Periplasmic binding protein-like II"/>
    <property type="match status" value="1"/>
</dbReference>
<dbReference type="EMBL" id="BJYZ01000013">
    <property type="protein sequence ID" value="GEO38958.1"/>
    <property type="molecule type" value="Genomic_DNA"/>
</dbReference>
<evidence type="ECO:0000313" key="4">
    <source>
        <dbReference type="EMBL" id="GEO38958.1"/>
    </source>
</evidence>
<reference evidence="4 5" key="1">
    <citation type="submission" date="2019-07" db="EMBL/GenBank/DDBJ databases">
        <title>Whole genome shotgun sequence of Skermanella aerolata NBRC 106429.</title>
        <authorList>
            <person name="Hosoyama A."/>
            <person name="Uohara A."/>
            <person name="Ohji S."/>
            <person name="Ichikawa N."/>
        </authorList>
    </citation>
    <scope>NUCLEOTIDE SEQUENCE [LARGE SCALE GENOMIC DNA]</scope>
    <source>
        <strain evidence="4 5">NBRC 106429</strain>
    </source>
</reference>
<dbReference type="NCBIfam" id="NF037995">
    <property type="entry name" value="TRAP_S1"/>
    <property type="match status" value="1"/>
</dbReference>
<dbReference type="InterPro" id="IPR006311">
    <property type="entry name" value="TAT_signal"/>
</dbReference>
<keyword evidence="1" id="KW-0732">Signal</keyword>
<dbReference type="InterPro" id="IPR018389">
    <property type="entry name" value="DctP_fam"/>
</dbReference>
<accession>A0A512DR30</accession>
<dbReference type="PROSITE" id="PS51318">
    <property type="entry name" value="TAT"/>
    <property type="match status" value="1"/>
</dbReference>
<dbReference type="AlphaFoldDB" id="A0A512DR30"/>
<dbReference type="PANTHER" id="PTHR33376:SF5">
    <property type="entry name" value="EXTRACYTOPLASMIC SOLUTE RECEPTOR PROTEIN"/>
    <property type="match status" value="1"/>
</dbReference>
<dbReference type="GO" id="GO:0046872">
    <property type="term" value="F:metal ion binding"/>
    <property type="evidence" value="ECO:0007669"/>
    <property type="project" value="UniProtKB-KW"/>
</dbReference>
<dbReference type="GO" id="GO:0055085">
    <property type="term" value="P:transmembrane transport"/>
    <property type="evidence" value="ECO:0007669"/>
    <property type="project" value="InterPro"/>
</dbReference>
<dbReference type="CDD" id="cd13604">
    <property type="entry name" value="PBP2_TRAP_ketoacid_lactate_like"/>
    <property type="match status" value="1"/>
</dbReference>
<dbReference type="PANTHER" id="PTHR33376">
    <property type="match status" value="1"/>
</dbReference>
<dbReference type="GO" id="GO:0031317">
    <property type="term" value="C:tripartite ATP-independent periplasmic transporter complex"/>
    <property type="evidence" value="ECO:0007669"/>
    <property type="project" value="InterPro"/>
</dbReference>
<dbReference type="InterPro" id="IPR038404">
    <property type="entry name" value="TRAP_DctP_sf"/>
</dbReference>
<dbReference type="Gene3D" id="3.40.190.170">
    <property type="entry name" value="Bacterial extracellular solute-binding protein, family 7"/>
    <property type="match status" value="1"/>
</dbReference>
<feature type="binding site" evidence="3">
    <location>
        <position position="233"/>
    </location>
    <ligand>
        <name>Na(+)</name>
        <dbReference type="ChEBI" id="CHEBI:29101"/>
    </ligand>
</feature>
<keyword evidence="3" id="KW-0479">Metal-binding</keyword>
<protein>
    <submittedName>
        <fullName evidence="4">C4-dicarboxylate ABC transporter</fullName>
    </submittedName>
</protein>